<comment type="caution">
    <text evidence="3">The sequence shown here is derived from an EMBL/GenBank/DDBJ whole genome shotgun (WGS) entry which is preliminary data.</text>
</comment>
<feature type="compositionally biased region" description="Low complexity" evidence="1">
    <location>
        <begin position="96"/>
        <end position="106"/>
    </location>
</feature>
<feature type="compositionally biased region" description="Basic residues" evidence="1">
    <location>
        <begin position="86"/>
        <end position="95"/>
    </location>
</feature>
<dbReference type="EMBL" id="BMGP01000006">
    <property type="protein sequence ID" value="GGF35765.1"/>
    <property type="molecule type" value="Genomic_DNA"/>
</dbReference>
<evidence type="ECO:0000313" key="4">
    <source>
        <dbReference type="Proteomes" id="UP000598775"/>
    </source>
</evidence>
<dbReference type="AlphaFoldDB" id="A0A917F282"/>
<evidence type="ECO:0000256" key="1">
    <source>
        <dbReference type="SAM" id="MobiDB-lite"/>
    </source>
</evidence>
<keyword evidence="4" id="KW-1185">Reference proteome</keyword>
<name>A0A917F282_9MICO</name>
<evidence type="ECO:0000313" key="3">
    <source>
        <dbReference type="EMBL" id="GGF35765.1"/>
    </source>
</evidence>
<dbReference type="InterPro" id="IPR025487">
    <property type="entry name" value="DUF4379"/>
</dbReference>
<protein>
    <recommendedName>
        <fullName evidence="2">Treble clef zinc finger domain-containing protein</fullName>
    </recommendedName>
</protein>
<evidence type="ECO:0000259" key="2">
    <source>
        <dbReference type="Pfam" id="PF14311"/>
    </source>
</evidence>
<dbReference type="Proteomes" id="UP000598775">
    <property type="component" value="Unassembled WGS sequence"/>
</dbReference>
<sequence length="256" mass="28184">MPYPIGRYRADWQPYPVLIRQYHPDLNNGITLTQIPPAAEVYLTWCCDSGHTFVATPTEQRERPGRTRRRSSWCPECSAAAVPKRAATRQPRRPGRAPAGAAGASGSAGSISAGEAFVSPLAPKPASAAEAKLRMLLSERLDLDLTPNAVRTSRPFFGRLEVWPDIVIADLRVAIEYDTIGRHGLEHVGKREVADRRKDRLLRAAGWEVVRVRCAQLQPLGPHDVRASGVTSASVARLLDALRDIRGDLIVNAYLR</sequence>
<accession>A0A917F282</accession>
<feature type="region of interest" description="Disordered" evidence="1">
    <location>
        <begin position="84"/>
        <end position="106"/>
    </location>
</feature>
<organism evidence="3 4">
    <name type="scientific">Subtercola lobariae</name>
    <dbReference type="NCBI Taxonomy" id="1588641"/>
    <lineage>
        <taxon>Bacteria</taxon>
        <taxon>Bacillati</taxon>
        <taxon>Actinomycetota</taxon>
        <taxon>Actinomycetes</taxon>
        <taxon>Micrococcales</taxon>
        <taxon>Microbacteriaceae</taxon>
        <taxon>Subtercola</taxon>
    </lineage>
</organism>
<proteinExistence type="predicted"/>
<gene>
    <name evidence="3" type="ORF">GCM10011399_30950</name>
</gene>
<dbReference type="Pfam" id="PF14311">
    <property type="entry name" value="DUF4379"/>
    <property type="match status" value="1"/>
</dbReference>
<feature type="domain" description="Treble clef zinc finger" evidence="2">
    <location>
        <begin position="18"/>
        <end position="78"/>
    </location>
</feature>
<reference evidence="3 4" key="1">
    <citation type="journal article" date="2014" name="Int. J. Syst. Evol. Microbiol.">
        <title>Complete genome sequence of Corynebacterium casei LMG S-19264T (=DSM 44701T), isolated from a smear-ripened cheese.</title>
        <authorList>
            <consortium name="US DOE Joint Genome Institute (JGI-PGF)"/>
            <person name="Walter F."/>
            <person name="Albersmeier A."/>
            <person name="Kalinowski J."/>
            <person name="Ruckert C."/>
        </authorList>
    </citation>
    <scope>NUCLEOTIDE SEQUENCE [LARGE SCALE GENOMIC DNA]</scope>
    <source>
        <strain evidence="3 4">CGMCC 1.12976</strain>
    </source>
</reference>